<organism evidence="3 4">
    <name type="scientific">Triparma strigata</name>
    <dbReference type="NCBI Taxonomy" id="1606541"/>
    <lineage>
        <taxon>Eukaryota</taxon>
        <taxon>Sar</taxon>
        <taxon>Stramenopiles</taxon>
        <taxon>Ochrophyta</taxon>
        <taxon>Bolidophyceae</taxon>
        <taxon>Parmales</taxon>
        <taxon>Triparmaceae</taxon>
        <taxon>Triparma</taxon>
    </lineage>
</organism>
<dbReference type="Proteomes" id="UP001165085">
    <property type="component" value="Unassembled WGS sequence"/>
</dbReference>
<comment type="caution">
    <text evidence="3">The sequence shown here is derived from an EMBL/GenBank/DDBJ whole genome shotgun (WGS) entry which is preliminary data.</text>
</comment>
<gene>
    <name evidence="3" type="ORF">TrST_g7083</name>
</gene>
<feature type="chain" id="PRO_5040896810" evidence="2">
    <location>
        <begin position="26"/>
        <end position="213"/>
    </location>
</feature>
<evidence type="ECO:0000313" key="3">
    <source>
        <dbReference type="EMBL" id="GMH97841.1"/>
    </source>
</evidence>
<keyword evidence="4" id="KW-1185">Reference proteome</keyword>
<protein>
    <submittedName>
        <fullName evidence="3">Uncharacterized protein</fullName>
    </submittedName>
</protein>
<reference evidence="4" key="1">
    <citation type="journal article" date="2023" name="Commun. Biol.">
        <title>Genome analysis of Parmales, the sister group of diatoms, reveals the evolutionary specialization of diatoms from phago-mixotrophs to photoautotrophs.</title>
        <authorList>
            <person name="Ban H."/>
            <person name="Sato S."/>
            <person name="Yoshikawa S."/>
            <person name="Yamada K."/>
            <person name="Nakamura Y."/>
            <person name="Ichinomiya M."/>
            <person name="Sato N."/>
            <person name="Blanc-Mathieu R."/>
            <person name="Endo H."/>
            <person name="Kuwata A."/>
            <person name="Ogata H."/>
        </authorList>
    </citation>
    <scope>NUCLEOTIDE SEQUENCE [LARGE SCALE GENOMIC DNA]</scope>
    <source>
        <strain evidence="4">NIES 3701</strain>
    </source>
</reference>
<dbReference type="AlphaFoldDB" id="A0A9W7BUR7"/>
<evidence type="ECO:0000256" key="1">
    <source>
        <dbReference type="SAM" id="MobiDB-lite"/>
    </source>
</evidence>
<evidence type="ECO:0000256" key="2">
    <source>
        <dbReference type="SAM" id="SignalP"/>
    </source>
</evidence>
<proteinExistence type="predicted"/>
<dbReference type="SUPFAM" id="SSF49785">
    <property type="entry name" value="Galactose-binding domain-like"/>
    <property type="match status" value="1"/>
</dbReference>
<sequence length="213" mass="23293">MLASNPGTLIMFLLLMNLLIVPAFASRLHRHYKLTLVSPPSTGWETYVFSLEYTDISGNILSCSAGQSGENSSGGISNAFDQDDSTKYRSKSGTSTNFDTLVCSESQEVEVGAVRIKQWPGSSSGNQFSEFLLSFSDDGSTYYDMLSVSSGHSGWSSSKEYFNMNVDSTWDMEIPTVTGWVAYDFRGCTSTNGQGVTGTTEAGSSFWNQLRWV</sequence>
<feature type="region of interest" description="Disordered" evidence="1">
    <location>
        <begin position="73"/>
        <end position="93"/>
    </location>
</feature>
<dbReference type="InterPro" id="IPR008979">
    <property type="entry name" value="Galactose-bd-like_sf"/>
</dbReference>
<accession>A0A9W7BUR7</accession>
<dbReference type="EMBL" id="BRXY01000502">
    <property type="protein sequence ID" value="GMH97841.1"/>
    <property type="molecule type" value="Genomic_DNA"/>
</dbReference>
<name>A0A9W7BUR7_9STRA</name>
<feature type="signal peptide" evidence="2">
    <location>
        <begin position="1"/>
        <end position="25"/>
    </location>
</feature>
<keyword evidence="2" id="KW-0732">Signal</keyword>
<evidence type="ECO:0000313" key="4">
    <source>
        <dbReference type="Proteomes" id="UP001165085"/>
    </source>
</evidence>
<dbReference type="Gene3D" id="2.60.120.260">
    <property type="entry name" value="Galactose-binding domain-like"/>
    <property type="match status" value="1"/>
</dbReference>